<comment type="subcellular location">
    <subcellularLocation>
        <location evidence="1">Cell envelope</location>
    </subcellularLocation>
</comment>
<dbReference type="CDD" id="cd02966">
    <property type="entry name" value="TlpA_like_family"/>
    <property type="match status" value="1"/>
</dbReference>
<accession>A0A1M4ZKL3</accession>
<proteinExistence type="predicted"/>
<sequence>MKRFYFALLVSSLFIGCQSPDKYTIEGDLGKENDGKKVYLRFENQLGVLKDVDSCEIKDGKFEFVGKATYLDIFTVSADDLNMAMNIILEPGTISIKFAKKPGDKPQIGGTPYNDQLQAFNEKYLKFDEDIFNFQKKNFDLFKKAQKENDSVTMKKLFAGVTAINTKKFDFFRNYPAKNPTHFMSVILIQQRLFSGDTSFVALRDAYKKLDPKLKETRIGKQIEERLKSMENTRLKNQKGTSSPAVKAQDFSAKNPDGKTISLKESMGKVTLVDFWASWCPPCRKENPNVVKMYQALQPKGLAIIGVSLDTSAEAWKKAIAQDGLTWPQISNLKGWKDPIALQYKVEEIPTTLVLDAQGNIVARGLTGEALRAKIESLLP</sequence>
<dbReference type="Pfam" id="PF00578">
    <property type="entry name" value="AhpC-TSA"/>
    <property type="match status" value="1"/>
</dbReference>
<dbReference type="Proteomes" id="UP000184147">
    <property type="component" value="Unassembled WGS sequence"/>
</dbReference>
<dbReference type="SUPFAM" id="SSF52833">
    <property type="entry name" value="Thioredoxin-like"/>
    <property type="match status" value="1"/>
</dbReference>
<dbReference type="GO" id="GO:0016209">
    <property type="term" value="F:antioxidant activity"/>
    <property type="evidence" value="ECO:0007669"/>
    <property type="project" value="InterPro"/>
</dbReference>
<dbReference type="InterPro" id="IPR036249">
    <property type="entry name" value="Thioredoxin-like_sf"/>
</dbReference>
<dbReference type="InterPro" id="IPR013766">
    <property type="entry name" value="Thioredoxin_domain"/>
</dbReference>
<dbReference type="RefSeq" id="WP_073362432.1">
    <property type="nucleotide sequence ID" value="NZ_FQVQ01000004.1"/>
</dbReference>
<dbReference type="OrthoDB" id="1069091at2"/>
<evidence type="ECO:0000259" key="5">
    <source>
        <dbReference type="PROSITE" id="PS51352"/>
    </source>
</evidence>
<evidence type="ECO:0000256" key="4">
    <source>
        <dbReference type="ARBA" id="ARBA00023284"/>
    </source>
</evidence>
<dbReference type="InterPro" id="IPR050553">
    <property type="entry name" value="Thioredoxin_ResA/DsbE_sf"/>
</dbReference>
<keyword evidence="2" id="KW-0201">Cytochrome c-type biogenesis</keyword>
<dbReference type="InterPro" id="IPR017937">
    <property type="entry name" value="Thioredoxin_CS"/>
</dbReference>
<keyword evidence="4" id="KW-0676">Redox-active center</keyword>
<dbReference type="GO" id="GO:0016491">
    <property type="term" value="F:oxidoreductase activity"/>
    <property type="evidence" value="ECO:0007669"/>
    <property type="project" value="InterPro"/>
</dbReference>
<dbReference type="Gene3D" id="3.40.30.10">
    <property type="entry name" value="Glutaredoxin"/>
    <property type="match status" value="1"/>
</dbReference>
<dbReference type="InterPro" id="IPR025380">
    <property type="entry name" value="DUF4369"/>
</dbReference>
<dbReference type="STRING" id="1124188.SAMN05444377_104217"/>
<dbReference type="PROSITE" id="PS51257">
    <property type="entry name" value="PROKAR_LIPOPROTEIN"/>
    <property type="match status" value="1"/>
</dbReference>
<dbReference type="GO" id="GO:0016853">
    <property type="term" value="F:isomerase activity"/>
    <property type="evidence" value="ECO:0007669"/>
    <property type="project" value="UniProtKB-KW"/>
</dbReference>
<keyword evidence="3" id="KW-1015">Disulfide bond</keyword>
<dbReference type="EMBL" id="FQVQ01000004">
    <property type="protein sequence ID" value="SHF18357.1"/>
    <property type="molecule type" value="Genomic_DNA"/>
</dbReference>
<dbReference type="AlphaFoldDB" id="A0A1M4ZKL3"/>
<keyword evidence="6" id="KW-0413">Isomerase</keyword>
<dbReference type="PROSITE" id="PS51352">
    <property type="entry name" value="THIOREDOXIN_2"/>
    <property type="match status" value="1"/>
</dbReference>
<name>A0A1M4ZKL3_9FLAO</name>
<dbReference type="GO" id="GO:0017004">
    <property type="term" value="P:cytochrome complex assembly"/>
    <property type="evidence" value="ECO:0007669"/>
    <property type="project" value="UniProtKB-KW"/>
</dbReference>
<evidence type="ECO:0000256" key="2">
    <source>
        <dbReference type="ARBA" id="ARBA00022748"/>
    </source>
</evidence>
<reference evidence="6 7" key="1">
    <citation type="submission" date="2016-11" db="EMBL/GenBank/DDBJ databases">
        <authorList>
            <person name="Jaros S."/>
            <person name="Januszkiewicz K."/>
            <person name="Wedrychowicz H."/>
        </authorList>
    </citation>
    <scope>NUCLEOTIDE SEQUENCE [LARGE SCALE GENOMIC DNA]</scope>
    <source>
        <strain evidence="6 7">DSM 25660</strain>
    </source>
</reference>
<dbReference type="PANTHER" id="PTHR42852">
    <property type="entry name" value="THIOL:DISULFIDE INTERCHANGE PROTEIN DSBE"/>
    <property type="match status" value="1"/>
</dbReference>
<evidence type="ECO:0000256" key="3">
    <source>
        <dbReference type="ARBA" id="ARBA00023157"/>
    </source>
</evidence>
<gene>
    <name evidence="6" type="ORF">SAMN05444377_104217</name>
</gene>
<dbReference type="PANTHER" id="PTHR42852:SF6">
    <property type="entry name" value="THIOL:DISULFIDE INTERCHANGE PROTEIN DSBE"/>
    <property type="match status" value="1"/>
</dbReference>
<protein>
    <submittedName>
        <fullName evidence="6">Thiol-disulfide isomerase or thioredoxin</fullName>
    </submittedName>
</protein>
<organism evidence="6 7">
    <name type="scientific">Flavobacterium fontis</name>
    <dbReference type="NCBI Taxonomy" id="1124188"/>
    <lineage>
        <taxon>Bacteria</taxon>
        <taxon>Pseudomonadati</taxon>
        <taxon>Bacteroidota</taxon>
        <taxon>Flavobacteriia</taxon>
        <taxon>Flavobacteriales</taxon>
        <taxon>Flavobacteriaceae</taxon>
        <taxon>Flavobacterium</taxon>
    </lineage>
</organism>
<evidence type="ECO:0000313" key="6">
    <source>
        <dbReference type="EMBL" id="SHF18357.1"/>
    </source>
</evidence>
<dbReference type="GO" id="GO:0030313">
    <property type="term" value="C:cell envelope"/>
    <property type="evidence" value="ECO:0007669"/>
    <property type="project" value="UniProtKB-SubCell"/>
</dbReference>
<dbReference type="InterPro" id="IPR000866">
    <property type="entry name" value="AhpC/TSA"/>
</dbReference>
<evidence type="ECO:0000256" key="1">
    <source>
        <dbReference type="ARBA" id="ARBA00004196"/>
    </source>
</evidence>
<keyword evidence="7" id="KW-1185">Reference proteome</keyword>
<dbReference type="PROSITE" id="PS00194">
    <property type="entry name" value="THIOREDOXIN_1"/>
    <property type="match status" value="1"/>
</dbReference>
<evidence type="ECO:0000313" key="7">
    <source>
        <dbReference type="Proteomes" id="UP000184147"/>
    </source>
</evidence>
<dbReference type="Pfam" id="PF14289">
    <property type="entry name" value="DUF4369"/>
    <property type="match status" value="1"/>
</dbReference>
<feature type="domain" description="Thioredoxin" evidence="5">
    <location>
        <begin position="242"/>
        <end position="380"/>
    </location>
</feature>